<dbReference type="CDD" id="cd00371">
    <property type="entry name" value="HMA"/>
    <property type="match status" value="6"/>
</dbReference>
<keyword evidence="9" id="KW-0187">Copper transport</keyword>
<dbReference type="InterPro" id="IPR023298">
    <property type="entry name" value="ATPase_P-typ_TM_dom_sf"/>
</dbReference>
<dbReference type="SUPFAM" id="SSF81665">
    <property type="entry name" value="Calcium ATPase, transmembrane domain M"/>
    <property type="match status" value="1"/>
</dbReference>
<dbReference type="NCBIfam" id="TIGR01494">
    <property type="entry name" value="ATPase_P-type"/>
    <property type="match status" value="2"/>
</dbReference>
<keyword evidence="15" id="KW-0406">Ion transport</keyword>
<dbReference type="GO" id="GO:0005802">
    <property type="term" value="C:trans-Golgi network"/>
    <property type="evidence" value="ECO:0007669"/>
    <property type="project" value="UniProtKB-ARBA"/>
</dbReference>
<evidence type="ECO:0000256" key="3">
    <source>
        <dbReference type="ARBA" id="ARBA00012517"/>
    </source>
</evidence>
<evidence type="ECO:0000256" key="9">
    <source>
        <dbReference type="ARBA" id="ARBA00022796"/>
    </source>
</evidence>
<dbReference type="InterPro" id="IPR006122">
    <property type="entry name" value="HMA_Cu_ion-bd"/>
</dbReference>
<dbReference type="CDD" id="cd02094">
    <property type="entry name" value="P-type_ATPase_Cu-like"/>
    <property type="match status" value="1"/>
</dbReference>
<dbReference type="Gene3D" id="2.70.150.10">
    <property type="entry name" value="Calcium-transporting ATPase, cytoplasmic transduction domain A"/>
    <property type="match status" value="1"/>
</dbReference>
<feature type="compositionally biased region" description="Low complexity" evidence="18">
    <location>
        <begin position="383"/>
        <end position="394"/>
    </location>
</feature>
<dbReference type="SUPFAM" id="SSF56784">
    <property type="entry name" value="HAD-like"/>
    <property type="match status" value="1"/>
</dbReference>
<keyword evidence="11" id="KW-0460">Magnesium</keyword>
<keyword evidence="13 17" id="KW-1133">Transmembrane helix</keyword>
<comment type="subcellular location">
    <subcellularLocation>
        <location evidence="1">Golgi apparatus</location>
        <location evidence="1">trans-Golgi network membrane</location>
        <topology evidence="1">Multi-pass membrane protein</topology>
    </subcellularLocation>
    <subcellularLocation>
        <location evidence="17">Membrane</location>
    </subcellularLocation>
</comment>
<keyword evidence="16 17" id="KW-0472">Membrane</keyword>
<dbReference type="InterPro" id="IPR006121">
    <property type="entry name" value="HMA_dom"/>
</dbReference>
<dbReference type="PRINTS" id="PR00942">
    <property type="entry name" value="CUATPASEI"/>
</dbReference>
<dbReference type="InterPro" id="IPR008250">
    <property type="entry name" value="ATPase_P-typ_transduc_dom_A_sf"/>
</dbReference>
<keyword evidence="4" id="KW-0813">Transport</keyword>
<feature type="domain" description="HMA" evidence="19">
    <location>
        <begin position="500"/>
        <end position="566"/>
    </location>
</feature>
<evidence type="ECO:0000256" key="10">
    <source>
        <dbReference type="ARBA" id="ARBA00022840"/>
    </source>
</evidence>
<feature type="domain" description="HMA" evidence="19">
    <location>
        <begin position="271"/>
        <end position="337"/>
    </location>
</feature>
<evidence type="ECO:0000256" key="13">
    <source>
        <dbReference type="ARBA" id="ARBA00022989"/>
    </source>
</evidence>
<dbReference type="EC" id="7.2.2.8" evidence="3"/>
<evidence type="ECO:0000256" key="14">
    <source>
        <dbReference type="ARBA" id="ARBA00023008"/>
    </source>
</evidence>
<keyword evidence="14" id="KW-0186">Copper</keyword>
<dbReference type="PANTHER" id="PTHR43520">
    <property type="entry name" value="ATP7, ISOFORM B"/>
    <property type="match status" value="1"/>
</dbReference>
<dbReference type="Pfam" id="PF00702">
    <property type="entry name" value="Hydrolase"/>
    <property type="match status" value="1"/>
</dbReference>
<keyword evidence="10 17" id="KW-0067">ATP-binding</keyword>
<keyword evidence="8 17" id="KW-0547">Nucleotide-binding</keyword>
<feature type="transmembrane region" description="Helical" evidence="17">
    <location>
        <begin position="897"/>
        <end position="921"/>
    </location>
</feature>
<dbReference type="Gene3D" id="3.30.70.100">
    <property type="match status" value="6"/>
</dbReference>
<dbReference type="PROSITE" id="PS50846">
    <property type="entry name" value="HMA_2"/>
    <property type="match status" value="6"/>
</dbReference>
<dbReference type="InterPro" id="IPR059000">
    <property type="entry name" value="ATPase_P-type_domA"/>
</dbReference>
<dbReference type="GO" id="GO:0043682">
    <property type="term" value="F:P-type divalent copper transporter activity"/>
    <property type="evidence" value="ECO:0007669"/>
    <property type="project" value="TreeGrafter"/>
</dbReference>
<dbReference type="InterPro" id="IPR036412">
    <property type="entry name" value="HAD-like_sf"/>
</dbReference>
<dbReference type="GO" id="GO:0140581">
    <property type="term" value="F:P-type monovalent copper transporter activity"/>
    <property type="evidence" value="ECO:0007669"/>
    <property type="project" value="UniProtKB-EC"/>
</dbReference>
<keyword evidence="5 17" id="KW-0812">Transmembrane</keyword>
<feature type="transmembrane region" description="Helical" evidence="17">
    <location>
        <begin position="852"/>
        <end position="877"/>
    </location>
</feature>
<dbReference type="SUPFAM" id="SSF81660">
    <property type="entry name" value="Metal cation-transporting ATPase, ATP-binding domain N"/>
    <property type="match status" value="1"/>
</dbReference>
<dbReference type="EMBL" id="AB457043">
    <property type="protein sequence ID" value="BAH24014.1"/>
    <property type="molecule type" value="mRNA"/>
</dbReference>
<evidence type="ECO:0000256" key="8">
    <source>
        <dbReference type="ARBA" id="ARBA00022741"/>
    </source>
</evidence>
<dbReference type="InterPro" id="IPR027256">
    <property type="entry name" value="P-typ_ATPase_IB"/>
</dbReference>
<gene>
    <name evidence="20" type="primary">AsHMA1</name>
</gene>
<feature type="domain" description="HMA" evidence="19">
    <location>
        <begin position="5"/>
        <end position="71"/>
    </location>
</feature>
<dbReference type="Pfam" id="PF00122">
    <property type="entry name" value="E1-E2_ATPase"/>
    <property type="match status" value="1"/>
</dbReference>
<dbReference type="InterPro" id="IPR023214">
    <property type="entry name" value="HAD_sf"/>
</dbReference>
<dbReference type="InterPro" id="IPR018303">
    <property type="entry name" value="ATPase_P-typ_P_site"/>
</dbReference>
<feature type="domain" description="HMA" evidence="19">
    <location>
        <begin position="156"/>
        <end position="222"/>
    </location>
</feature>
<evidence type="ECO:0000256" key="4">
    <source>
        <dbReference type="ARBA" id="ARBA00022448"/>
    </source>
</evidence>
<dbReference type="SUPFAM" id="SSF55008">
    <property type="entry name" value="HMA, heavy metal-associated domain"/>
    <property type="match status" value="6"/>
</dbReference>
<feature type="transmembrane region" description="Helical" evidence="17">
    <location>
        <begin position="628"/>
        <end position="646"/>
    </location>
</feature>
<dbReference type="NCBIfam" id="TIGR00003">
    <property type="entry name" value="copper ion binding protein"/>
    <property type="match status" value="6"/>
</dbReference>
<feature type="transmembrane region" description="Helical" evidence="17">
    <location>
        <begin position="1286"/>
        <end position="1306"/>
    </location>
</feature>
<evidence type="ECO:0000256" key="16">
    <source>
        <dbReference type="ARBA" id="ARBA00023136"/>
    </source>
</evidence>
<dbReference type="InterPro" id="IPR023299">
    <property type="entry name" value="ATPase_P-typ_cyto_dom_N"/>
</dbReference>
<dbReference type="SFLD" id="SFLDF00027">
    <property type="entry name" value="p-type_atpase"/>
    <property type="match status" value="1"/>
</dbReference>
<name>B9X0K7_ASCSS</name>
<keyword evidence="7" id="KW-0677">Repeat</keyword>
<evidence type="ECO:0000256" key="5">
    <source>
        <dbReference type="ARBA" id="ARBA00022692"/>
    </source>
</evidence>
<dbReference type="SFLD" id="SFLDS00003">
    <property type="entry name" value="Haloacid_Dehalogenase"/>
    <property type="match status" value="1"/>
</dbReference>
<dbReference type="Gene3D" id="3.40.1110.10">
    <property type="entry name" value="Calcium-transporting ATPase, cytoplasmic domain N"/>
    <property type="match status" value="1"/>
</dbReference>
<dbReference type="InterPro" id="IPR017969">
    <property type="entry name" value="Heavy-metal-associated_CS"/>
</dbReference>
<evidence type="ECO:0000256" key="11">
    <source>
        <dbReference type="ARBA" id="ARBA00022842"/>
    </source>
</evidence>
<dbReference type="FunFam" id="2.70.150.10:FF:000002">
    <property type="entry name" value="Copper-transporting ATPase 1, putative"/>
    <property type="match status" value="1"/>
</dbReference>
<keyword evidence="12" id="KW-1278">Translocase</keyword>
<dbReference type="InterPro" id="IPR044492">
    <property type="entry name" value="P_typ_ATPase_HD_dom"/>
</dbReference>
<comment type="similarity">
    <text evidence="2 17">Belongs to the cation transport ATPase (P-type) (TC 3.A.3) family. Type IB subfamily.</text>
</comment>
<dbReference type="SFLD" id="SFLDG00002">
    <property type="entry name" value="C1.7:_P-type_atpase_like"/>
    <property type="match status" value="1"/>
</dbReference>
<dbReference type="InterPro" id="IPR001757">
    <property type="entry name" value="P_typ_ATPase"/>
</dbReference>
<keyword evidence="6 17" id="KW-0479">Metal-binding</keyword>
<evidence type="ECO:0000256" key="6">
    <source>
        <dbReference type="ARBA" id="ARBA00022723"/>
    </source>
</evidence>
<organism evidence="20">
    <name type="scientific">Ascidia sydneiensis samea</name>
    <name type="common">Vanadium-rich ascidian</name>
    <dbReference type="NCBI Taxonomy" id="79730"/>
    <lineage>
        <taxon>Eukaryota</taxon>
        <taxon>Metazoa</taxon>
        <taxon>Chordata</taxon>
        <taxon>Tunicata</taxon>
        <taxon>Ascidiacea</taxon>
        <taxon>Phlebobranchia</taxon>
        <taxon>Ascidiidae</taxon>
        <taxon>Ascidia</taxon>
    </lineage>
</organism>
<dbReference type="GO" id="GO:0016887">
    <property type="term" value="F:ATP hydrolysis activity"/>
    <property type="evidence" value="ECO:0007669"/>
    <property type="project" value="InterPro"/>
</dbReference>
<evidence type="ECO:0000256" key="18">
    <source>
        <dbReference type="SAM" id="MobiDB-lite"/>
    </source>
</evidence>
<dbReference type="GO" id="GO:0015677">
    <property type="term" value="P:copper ion import"/>
    <property type="evidence" value="ECO:0007669"/>
    <property type="project" value="TreeGrafter"/>
</dbReference>
<accession>B9X0K7</accession>
<dbReference type="GO" id="GO:0005886">
    <property type="term" value="C:plasma membrane"/>
    <property type="evidence" value="ECO:0007669"/>
    <property type="project" value="TreeGrafter"/>
</dbReference>
<dbReference type="Pfam" id="PF00403">
    <property type="entry name" value="HMA"/>
    <property type="match status" value="6"/>
</dbReference>
<feature type="transmembrane region" description="Helical" evidence="17">
    <location>
        <begin position="658"/>
        <end position="682"/>
    </location>
</feature>
<feature type="region of interest" description="Disordered" evidence="18">
    <location>
        <begin position="1368"/>
        <end position="1397"/>
    </location>
</feature>
<evidence type="ECO:0000256" key="7">
    <source>
        <dbReference type="ARBA" id="ARBA00022737"/>
    </source>
</evidence>
<feature type="transmembrane region" description="Helical" evidence="17">
    <location>
        <begin position="590"/>
        <end position="608"/>
    </location>
</feature>
<sequence length="1409" mass="152563">MAQEERVLLSVFGMTCESCVNTIEKQISQQNGIISIKVSLKNEEAEVTFDPNLVTIEGIIESIDDMGFDVKRKENLDEKMIVINIEGMTCNACVNSIETKVAKLEGVENIKVSLENKQGLVNFNPSLTEGKFIVDEIEEMGFDASISDEGFLKRTSTGRISIEGMTCNSCVKTIEQQVGSYTGIYSIKVSLERKEGVLEYNPELIKLEQVKDAIEDMGFDSAIILAVLDKKQQKNENDLVHFSGQKSSSVLNIDELAVLSNKSSPIEEGFEAVCIKVDGMHCKSCVKKIEENIAEVRGVSSVKVSLDDKLASIVYNPKETSEIILAEKIKDLNFKATLPNGETFDLQEDPSLIKIPPPPTDNISRHSVTIIPTKNPSTVTVGSKKSNSSRSKLSTGTGTARQNVKRKKVAEKVRESSVNMEEFVQRCFISITGMTCASCVNNIERNIGREEGIVSILVGLMNGRAEVKYHPDIITPARVAELISDLGFGTSVQDDVKKGGHVDLNISGMTCSSCVHLIESRLNATNGITYASVALATSSAVVKFDGDVIGIRDIINIIEDSGFHANPRSNDNKLSGLDHQHEILQWRRSFFTSLISGVPVMVIMIYYMASGAHNHPMMIIPGLSLQNLLMFLLCTPVQLYGGRYFYIQAWASLKHRTANMDVLIVMTTVIAYAYSVILVIVAMAQKSHSSPKTFFETPPMLFVFIALGRWLEHIAKGKTSEALATLMQLQATEAILVKFDKDKSKIISEENISVELVQRGDILRVQPGSKIPTDGKVVEGNSMADESLITGESMPVTKKPGSLVIGGSINLNGSLLMEATHVGADSALSQIVRLVEEAQTSKAPIQQVADKIAGYFVPGVVLVSSITWIAWVIVGFSNPLILDEFAKRHIYLSSHEMVIRFAFQTAITVLAIACPCALGLATPTAVMVGTGVGAQNGILIKGGEPLETSHKVKTVAFDKTGTITFGEPRVVLERVCTLDEGGTGIGLRHLMAIVGTAENASEHPLGVAVVKRAKEILQIDSLAISSNFKSVEGCGIQCDVTGVEDLIRNSNNIMKNDLENSHDDSSDVGDVTTSRSYDVIIGNREWMRRNGIVLPNSIEDEMSVQEESGHTAILVAIEGHLEAMLSIADTVKSEAALAVYTLQNMGIDVILLTGDNRKTARAIARQAGIRKVYAEVLPSHKVEKIRELQKSGVKVAMVGDGVNDSPALAQADVGIAIGTGTDVAVEAADVVLIRNDLMDVVAAINLSKLVIKRIRINFLFACVYNLVGIPLAAGAFYTLGAVLEPWMGSAAMAASSVSVVTSSLFLKLYKKPSDDDFPAPRYVTTTDVIRDSEVVAMSGVEGARKPKSSERFAAKILESIHSLSLGGDDGQLSGSGKRSYTNLSSTKESKSDQQRSLLIDDDTIGDDIL</sequence>
<dbReference type="NCBIfam" id="TIGR01525">
    <property type="entry name" value="ATPase-IB_hvy"/>
    <property type="match status" value="1"/>
</dbReference>
<evidence type="ECO:0000256" key="12">
    <source>
        <dbReference type="ARBA" id="ARBA00022967"/>
    </source>
</evidence>
<dbReference type="SUPFAM" id="SSF81653">
    <property type="entry name" value="Calcium ATPase, transduction domain A"/>
    <property type="match status" value="1"/>
</dbReference>
<evidence type="ECO:0000256" key="2">
    <source>
        <dbReference type="ARBA" id="ARBA00006024"/>
    </source>
</evidence>
<protein>
    <recommendedName>
        <fullName evidence="3">P-type Cu(+) transporter</fullName>
        <ecNumber evidence="3">7.2.2.8</ecNumber>
    </recommendedName>
</protein>
<feature type="transmembrane region" description="Helical" evidence="17">
    <location>
        <begin position="1258"/>
        <end position="1280"/>
    </location>
</feature>
<dbReference type="GO" id="GO:0055070">
    <property type="term" value="P:copper ion homeostasis"/>
    <property type="evidence" value="ECO:0007669"/>
    <property type="project" value="TreeGrafter"/>
</dbReference>
<reference evidence="20" key="1">
    <citation type="submission" date="2008-09" db="EMBL/GenBank/DDBJ databases">
        <title>Identification of a homolog of divalent cation-transporting P-type ATPase from a vanadium-rich ascidian Ascidia sydneiensis samea.</title>
        <authorList>
            <person name="Ueki T."/>
        </authorList>
    </citation>
    <scope>NUCLEOTIDE SEQUENCE</scope>
</reference>
<feature type="domain" description="HMA" evidence="19">
    <location>
        <begin position="79"/>
        <end position="145"/>
    </location>
</feature>
<evidence type="ECO:0000256" key="15">
    <source>
        <dbReference type="ARBA" id="ARBA00023065"/>
    </source>
</evidence>
<dbReference type="PANTHER" id="PTHR43520:SF8">
    <property type="entry name" value="P-TYPE CU(+) TRANSPORTER"/>
    <property type="match status" value="1"/>
</dbReference>
<dbReference type="FunFam" id="3.40.50.1000:FF:000092">
    <property type="entry name" value="copper-transporting ATPase 1 isoform X2"/>
    <property type="match status" value="1"/>
</dbReference>
<evidence type="ECO:0000256" key="17">
    <source>
        <dbReference type="RuleBase" id="RU362081"/>
    </source>
</evidence>
<dbReference type="FunFam" id="3.40.50.1000:FF:000144">
    <property type="entry name" value="copper-transporting ATPase 1 isoform X2"/>
    <property type="match status" value="1"/>
</dbReference>
<dbReference type="GO" id="GO:0005507">
    <property type="term" value="F:copper ion binding"/>
    <property type="evidence" value="ECO:0007669"/>
    <property type="project" value="InterPro"/>
</dbReference>
<feature type="region of interest" description="Disordered" evidence="18">
    <location>
        <begin position="374"/>
        <end position="408"/>
    </location>
</feature>
<dbReference type="PRINTS" id="PR00119">
    <property type="entry name" value="CATATPASE"/>
</dbReference>
<dbReference type="PROSITE" id="PS00154">
    <property type="entry name" value="ATPASE_E1_E2"/>
    <property type="match status" value="1"/>
</dbReference>
<dbReference type="FunFam" id="3.30.70.100:FF:000001">
    <property type="entry name" value="ATPase copper transporting beta"/>
    <property type="match status" value="6"/>
</dbReference>
<feature type="domain" description="HMA" evidence="19">
    <location>
        <begin position="425"/>
        <end position="491"/>
    </location>
</feature>
<dbReference type="Gene3D" id="3.40.50.1000">
    <property type="entry name" value="HAD superfamily/HAD-like"/>
    <property type="match status" value="1"/>
</dbReference>
<proteinExistence type="evidence at transcript level"/>
<evidence type="ECO:0000259" key="19">
    <source>
        <dbReference type="PROSITE" id="PS50846"/>
    </source>
</evidence>
<dbReference type="GO" id="GO:0005524">
    <property type="term" value="F:ATP binding"/>
    <property type="evidence" value="ECO:0007669"/>
    <property type="project" value="UniProtKB-UniRule"/>
</dbReference>
<dbReference type="InterPro" id="IPR036163">
    <property type="entry name" value="HMA_dom_sf"/>
</dbReference>
<evidence type="ECO:0000256" key="1">
    <source>
        <dbReference type="ARBA" id="ARBA00004166"/>
    </source>
</evidence>
<dbReference type="PROSITE" id="PS01047">
    <property type="entry name" value="HMA_1"/>
    <property type="match status" value="6"/>
</dbReference>
<evidence type="ECO:0000313" key="20">
    <source>
        <dbReference type="EMBL" id="BAH24014.1"/>
    </source>
</evidence>